<dbReference type="InterPro" id="IPR013131">
    <property type="entry name" value="Mannitol_DH_N"/>
</dbReference>
<feature type="domain" description="Mannitol dehydrogenase C-terminal" evidence="4">
    <location>
        <begin position="254"/>
        <end position="357"/>
    </location>
</feature>
<dbReference type="InterPro" id="IPR013328">
    <property type="entry name" value="6PGD_dom2"/>
</dbReference>
<dbReference type="EMBL" id="VTPX01000001">
    <property type="protein sequence ID" value="KAA0020655.1"/>
    <property type="molecule type" value="Genomic_DNA"/>
</dbReference>
<dbReference type="PANTHER" id="PTHR30524:SF0">
    <property type="entry name" value="ALTRONATE OXIDOREDUCTASE-RELATED"/>
    <property type="match status" value="1"/>
</dbReference>
<dbReference type="PANTHER" id="PTHR30524">
    <property type="entry name" value="MANNITOL-1-PHOSPHATE 5-DEHYDROGENASE"/>
    <property type="match status" value="1"/>
</dbReference>
<accession>A0A640WJA0</accession>
<dbReference type="Pfam" id="PF08125">
    <property type="entry name" value="Mannitol_dh_C"/>
    <property type="match status" value="1"/>
</dbReference>
<keyword evidence="6" id="KW-1185">Reference proteome</keyword>
<sequence>MTLSRHTNDYRDAGIVQFGTGRFLLAHVDALVSESLESGESDQRILVVQSSTREEGKRKARLLAERRRYPVRIRGRRDGEAIDREQTVDSVAGCLIAAEQWDALERHVIEHARIIVSNTADNGYEIGDDSSLATVPASFPGKLTHLLRARFEAGNDGLTILPCELIEHSASRLQSLVTAMARRDGAGTPDSEAFLDWLDNRCVWADTLVDRIVSEPLEPLGAIAEPYALWAIQRRPGMAIPCTHSDVEIVDDLGPQAMCKLHILNLAHTYLVDRWQREGRPVEFVREAMEHSALVDPLHAVLEDEVLPTLATELPMTRLQRYLAVTLERFANPFLDHSLADIAQNHAAKRQRRLQPVVDKARLQGRATPRLDDALSQ</sequence>
<dbReference type="SUPFAM" id="SSF48179">
    <property type="entry name" value="6-phosphogluconate dehydrogenase C-terminal domain-like"/>
    <property type="match status" value="1"/>
</dbReference>
<dbReference type="InterPro" id="IPR008927">
    <property type="entry name" value="6-PGluconate_DH-like_C_sf"/>
</dbReference>
<proteinExistence type="predicted"/>
<dbReference type="InterPro" id="IPR013118">
    <property type="entry name" value="Mannitol_DH_C"/>
</dbReference>
<evidence type="ECO:0000256" key="1">
    <source>
        <dbReference type="ARBA" id="ARBA00023002"/>
    </source>
</evidence>
<dbReference type="Gene3D" id="1.10.1040.10">
    <property type="entry name" value="N-(1-d-carboxylethyl)-l-norvaline Dehydrogenase, domain 2"/>
    <property type="match status" value="1"/>
</dbReference>
<evidence type="ECO:0000259" key="4">
    <source>
        <dbReference type="Pfam" id="PF08125"/>
    </source>
</evidence>
<evidence type="ECO:0000259" key="3">
    <source>
        <dbReference type="Pfam" id="PF01232"/>
    </source>
</evidence>
<feature type="domain" description="Mannitol dehydrogenase N-terminal" evidence="3">
    <location>
        <begin position="14"/>
        <end position="234"/>
    </location>
</feature>
<dbReference type="SUPFAM" id="SSF51735">
    <property type="entry name" value="NAD(P)-binding Rossmann-fold domains"/>
    <property type="match status" value="1"/>
</dbReference>
<evidence type="ECO:0000256" key="2">
    <source>
        <dbReference type="ARBA" id="ARBA00023027"/>
    </source>
</evidence>
<comment type="caution">
    <text evidence="5">The sequence shown here is derived from an EMBL/GenBank/DDBJ whole genome shotgun (WGS) entry which is preliminary data.</text>
</comment>
<gene>
    <name evidence="5" type="ORF">F0A16_02355</name>
</gene>
<name>A0A640WJA0_9GAMM</name>
<evidence type="ECO:0000313" key="6">
    <source>
        <dbReference type="Proteomes" id="UP000466024"/>
    </source>
</evidence>
<evidence type="ECO:0000313" key="5">
    <source>
        <dbReference type="EMBL" id="KAA0020655.1"/>
    </source>
</evidence>
<dbReference type="Pfam" id="PF01232">
    <property type="entry name" value="Mannitol_dh"/>
    <property type="match status" value="1"/>
</dbReference>
<dbReference type="InterPro" id="IPR036291">
    <property type="entry name" value="NAD(P)-bd_dom_sf"/>
</dbReference>
<dbReference type="Proteomes" id="UP000466024">
    <property type="component" value="Unassembled WGS sequence"/>
</dbReference>
<reference evidence="5 6" key="1">
    <citation type="submission" date="2019-08" db="EMBL/GenBank/DDBJ databases">
        <title>Bioinformatics analysis of the strain L3 and L5.</title>
        <authorList>
            <person name="Li X."/>
        </authorList>
    </citation>
    <scope>NUCLEOTIDE SEQUENCE [LARGE SCALE GENOMIC DNA]</scope>
    <source>
        <strain evidence="5 6">L3</strain>
    </source>
</reference>
<dbReference type="AlphaFoldDB" id="A0A640WJA0"/>
<protein>
    <submittedName>
        <fullName evidence="5">Mannitol dehydrogenase</fullName>
    </submittedName>
</protein>
<keyword evidence="2" id="KW-0520">NAD</keyword>
<keyword evidence="1" id="KW-0560">Oxidoreductase</keyword>
<organism evidence="5 6">
    <name type="scientific">Salinicola corii</name>
    <dbReference type="NCBI Taxonomy" id="2606937"/>
    <lineage>
        <taxon>Bacteria</taxon>
        <taxon>Pseudomonadati</taxon>
        <taxon>Pseudomonadota</taxon>
        <taxon>Gammaproteobacteria</taxon>
        <taxon>Oceanospirillales</taxon>
        <taxon>Halomonadaceae</taxon>
        <taxon>Salinicola</taxon>
    </lineage>
</organism>
<dbReference type="RefSeq" id="WP_149433774.1">
    <property type="nucleotide sequence ID" value="NZ_VTPX01000001.1"/>
</dbReference>
<dbReference type="Gene3D" id="3.40.50.720">
    <property type="entry name" value="NAD(P)-binding Rossmann-like Domain"/>
    <property type="match status" value="1"/>
</dbReference>
<dbReference type="GO" id="GO:0016491">
    <property type="term" value="F:oxidoreductase activity"/>
    <property type="evidence" value="ECO:0007669"/>
    <property type="project" value="UniProtKB-KW"/>
</dbReference>